<evidence type="ECO:0000313" key="3">
    <source>
        <dbReference type="Proteomes" id="UP000477311"/>
    </source>
</evidence>
<dbReference type="Proteomes" id="UP000477311">
    <property type="component" value="Unassembled WGS sequence"/>
</dbReference>
<gene>
    <name evidence="2" type="ORF">G4L39_11630</name>
</gene>
<accession>A0A6M1RJX5</accession>
<dbReference type="AlphaFoldDB" id="A0A6M1RJX5"/>
<proteinExistence type="predicted"/>
<protein>
    <submittedName>
        <fullName evidence="2">Uncharacterized protein</fullName>
    </submittedName>
</protein>
<keyword evidence="3" id="KW-1185">Reference proteome</keyword>
<keyword evidence="1" id="KW-1133">Transmembrane helix</keyword>
<dbReference type="EMBL" id="JAAKYA010000079">
    <property type="protein sequence ID" value="NGO40036.1"/>
    <property type="molecule type" value="Genomic_DNA"/>
</dbReference>
<evidence type="ECO:0000256" key="1">
    <source>
        <dbReference type="SAM" id="Phobius"/>
    </source>
</evidence>
<organism evidence="2 3">
    <name type="scientific">Limisphaera ngatamarikiensis</name>
    <dbReference type="NCBI Taxonomy" id="1324935"/>
    <lineage>
        <taxon>Bacteria</taxon>
        <taxon>Pseudomonadati</taxon>
        <taxon>Verrucomicrobiota</taxon>
        <taxon>Verrucomicrobiia</taxon>
        <taxon>Limisphaerales</taxon>
        <taxon>Limisphaeraceae</taxon>
        <taxon>Limisphaera</taxon>
    </lineage>
</organism>
<reference evidence="2 3" key="1">
    <citation type="submission" date="2020-02" db="EMBL/GenBank/DDBJ databases">
        <title>Draft genome sequence of Limisphaera ngatamarikiensis NGM72.4T, a thermophilic Verrucomicrobia grouped in subdivision 3.</title>
        <authorList>
            <person name="Carere C.R."/>
            <person name="Steen J."/>
            <person name="Hugenholtz P."/>
            <person name="Stott M.B."/>
        </authorList>
    </citation>
    <scope>NUCLEOTIDE SEQUENCE [LARGE SCALE GENOMIC DNA]</scope>
    <source>
        <strain evidence="2 3">NGM72.4</strain>
    </source>
</reference>
<evidence type="ECO:0000313" key="2">
    <source>
        <dbReference type="EMBL" id="NGO40036.1"/>
    </source>
</evidence>
<sequence>MDWLKKHYEKLILGVVLVVAAVAVAAVPLLISQTRAQLEEQRNNIVRRPIRPLPPLDLSPMEAVVQRLETPLHTDFGRPHFLFNPVQWQRTPDGNLIKLARGTETGPDAAVVTEIRPLHLILTFDSVGPVLDGQPSGYLIGVENEAAPTPAARRKRQTFVRLNEKKEDLFTLREVQGPPDNPTGLVLELSDTGQRVVISREQPFRRVEGYVADIRYDPEKRVFSGRRVGDRITLAGEDYNVVAITDEEVVVSHRLTGKKFTIRMRTEG</sequence>
<feature type="transmembrane region" description="Helical" evidence="1">
    <location>
        <begin position="12"/>
        <end position="31"/>
    </location>
</feature>
<dbReference type="RefSeq" id="WP_165108353.1">
    <property type="nucleotide sequence ID" value="NZ_JAAKYA010000079.1"/>
</dbReference>
<comment type="caution">
    <text evidence="2">The sequence shown here is derived from an EMBL/GenBank/DDBJ whole genome shotgun (WGS) entry which is preliminary data.</text>
</comment>
<name>A0A6M1RJX5_9BACT</name>
<keyword evidence="1" id="KW-0472">Membrane</keyword>
<keyword evidence="1" id="KW-0812">Transmembrane</keyword>